<evidence type="ECO:0000256" key="1">
    <source>
        <dbReference type="ARBA" id="ARBA00004613"/>
    </source>
</evidence>
<sequence>MITYGHKKQCFEELGCFSSQSFAEEVKQELTSGDAVSAIKSATALNQLLSICPIHPNVMNATLLLFTPTSTKVQSFAAYKTDMDQFKASDYSPQRPTAFIVHGYTDYYEECDGQGRCAWMATIKNYFLSQKYNVIAVDWKTPASAINYFDAAFNTQIVGAIVARFIAKLMATSATNPSDIHLVGHSLGAQVCGFTGKSVQLITNGKSKVGHITGLDPAGPGFTGKRLDPGDANLVTVIHTSAGLTKNIKSGENPLESVQLFGFLGHSDALAHFDFWPNGGSGQRGCEKISAKLAKEMATSGFSALAQKAKCDHSRATELPTYELKARRPDSCQMIGYQCESYKVFTTGKCADCGSDNDLCRPMEFWPQYYPKRIDTPTKLSLNKLYLLTAAKKPFCLFHYQIVILMAETSLAGTFTLNLKTVKPIVAKIESDLLGFKSGQNYTYLYTDSQHLGQIAEVMVSFKKKIAGKLSSFGPNVNPMAPKAVKNDPKIAMISINFMSNFDKSIRNKYSSRLYADAKTPTVFRIKTNAKISKLPNNQRPLARKTQGKRPLHRKNAGSRPRTRKIPG</sequence>
<comment type="subcellular location">
    <subcellularLocation>
        <location evidence="1">Secreted</location>
    </subcellularLocation>
</comment>
<comment type="similarity">
    <text evidence="2 4">Belongs to the AB hydrolase superfamily. Lipase family.</text>
</comment>
<proteinExistence type="inferred from homology"/>
<keyword evidence="3" id="KW-0964">Secreted</keyword>
<evidence type="ECO:0000256" key="4">
    <source>
        <dbReference type="RuleBase" id="RU004262"/>
    </source>
</evidence>
<organism evidence="7">
    <name type="scientific">Medioppia subpectinata</name>
    <dbReference type="NCBI Taxonomy" id="1979941"/>
    <lineage>
        <taxon>Eukaryota</taxon>
        <taxon>Metazoa</taxon>
        <taxon>Ecdysozoa</taxon>
        <taxon>Arthropoda</taxon>
        <taxon>Chelicerata</taxon>
        <taxon>Arachnida</taxon>
        <taxon>Acari</taxon>
        <taxon>Acariformes</taxon>
        <taxon>Sarcoptiformes</taxon>
        <taxon>Oribatida</taxon>
        <taxon>Brachypylina</taxon>
        <taxon>Oppioidea</taxon>
        <taxon>Oppiidae</taxon>
        <taxon>Medioppia</taxon>
    </lineage>
</organism>
<evidence type="ECO:0000313" key="8">
    <source>
        <dbReference type="Proteomes" id="UP000759131"/>
    </source>
</evidence>
<evidence type="ECO:0000256" key="2">
    <source>
        <dbReference type="ARBA" id="ARBA00010701"/>
    </source>
</evidence>
<feature type="compositionally biased region" description="Basic residues" evidence="5">
    <location>
        <begin position="542"/>
        <end position="568"/>
    </location>
</feature>
<dbReference type="GO" id="GO:0016298">
    <property type="term" value="F:lipase activity"/>
    <property type="evidence" value="ECO:0007669"/>
    <property type="project" value="InterPro"/>
</dbReference>
<dbReference type="GO" id="GO:0016042">
    <property type="term" value="P:lipid catabolic process"/>
    <property type="evidence" value="ECO:0007669"/>
    <property type="project" value="TreeGrafter"/>
</dbReference>
<evidence type="ECO:0000256" key="3">
    <source>
        <dbReference type="ARBA" id="ARBA00022525"/>
    </source>
</evidence>
<gene>
    <name evidence="7" type="ORF">OSB1V03_LOCUS869</name>
</gene>
<dbReference type="PRINTS" id="PR00821">
    <property type="entry name" value="TAGLIPASE"/>
</dbReference>
<dbReference type="SUPFAM" id="SSF53474">
    <property type="entry name" value="alpha/beta-Hydrolases"/>
    <property type="match status" value="1"/>
</dbReference>
<dbReference type="InterPro" id="IPR000734">
    <property type="entry name" value="TAG_lipase"/>
</dbReference>
<dbReference type="EMBL" id="OC854791">
    <property type="protein sequence ID" value="CAD7620381.1"/>
    <property type="molecule type" value="Genomic_DNA"/>
</dbReference>
<evidence type="ECO:0000313" key="7">
    <source>
        <dbReference type="EMBL" id="CAD7620381.1"/>
    </source>
</evidence>
<dbReference type="InterPro" id="IPR013818">
    <property type="entry name" value="Lipase"/>
</dbReference>
<dbReference type="Pfam" id="PF00151">
    <property type="entry name" value="Lipase"/>
    <property type="match status" value="1"/>
</dbReference>
<feature type="domain" description="Lipase" evidence="6">
    <location>
        <begin position="45"/>
        <end position="395"/>
    </location>
</feature>
<reference evidence="7" key="1">
    <citation type="submission" date="2020-11" db="EMBL/GenBank/DDBJ databases">
        <authorList>
            <person name="Tran Van P."/>
        </authorList>
    </citation>
    <scope>NUCLEOTIDE SEQUENCE</scope>
</reference>
<name>A0A7R9PU49_9ACAR</name>
<feature type="region of interest" description="Disordered" evidence="5">
    <location>
        <begin position="536"/>
        <end position="568"/>
    </location>
</feature>
<dbReference type="GO" id="GO:0005615">
    <property type="term" value="C:extracellular space"/>
    <property type="evidence" value="ECO:0007669"/>
    <property type="project" value="TreeGrafter"/>
</dbReference>
<dbReference type="InterPro" id="IPR029058">
    <property type="entry name" value="AB_hydrolase_fold"/>
</dbReference>
<dbReference type="Proteomes" id="UP000759131">
    <property type="component" value="Unassembled WGS sequence"/>
</dbReference>
<evidence type="ECO:0000259" key="6">
    <source>
        <dbReference type="Pfam" id="PF00151"/>
    </source>
</evidence>
<dbReference type="PANTHER" id="PTHR11610">
    <property type="entry name" value="LIPASE"/>
    <property type="match status" value="1"/>
</dbReference>
<accession>A0A7R9PU49</accession>
<keyword evidence="8" id="KW-1185">Reference proteome</keyword>
<dbReference type="AlphaFoldDB" id="A0A7R9PU49"/>
<dbReference type="EMBL" id="CAJPIZ010000216">
    <property type="protein sequence ID" value="CAG2100811.1"/>
    <property type="molecule type" value="Genomic_DNA"/>
</dbReference>
<dbReference type="OrthoDB" id="6498498at2759"/>
<evidence type="ECO:0000256" key="5">
    <source>
        <dbReference type="SAM" id="MobiDB-lite"/>
    </source>
</evidence>
<protein>
    <recommendedName>
        <fullName evidence="6">Lipase domain-containing protein</fullName>
    </recommendedName>
</protein>
<dbReference type="Gene3D" id="3.40.50.1820">
    <property type="entry name" value="alpha/beta hydrolase"/>
    <property type="match status" value="1"/>
</dbReference>